<gene>
    <name evidence="6" type="ORF">Poly30_35540</name>
</gene>
<dbReference type="Proteomes" id="UP000320390">
    <property type="component" value="Chromosome"/>
</dbReference>
<reference evidence="6 7" key="1">
    <citation type="submission" date="2019-02" db="EMBL/GenBank/DDBJ databases">
        <title>Deep-cultivation of Planctomycetes and their phenomic and genomic characterization uncovers novel biology.</title>
        <authorList>
            <person name="Wiegand S."/>
            <person name="Jogler M."/>
            <person name="Boedeker C."/>
            <person name="Pinto D."/>
            <person name="Vollmers J."/>
            <person name="Rivas-Marin E."/>
            <person name="Kohn T."/>
            <person name="Peeters S.H."/>
            <person name="Heuer A."/>
            <person name="Rast P."/>
            <person name="Oberbeckmann S."/>
            <person name="Bunk B."/>
            <person name="Jeske O."/>
            <person name="Meyerdierks A."/>
            <person name="Storesund J.E."/>
            <person name="Kallscheuer N."/>
            <person name="Luecker S."/>
            <person name="Lage O.M."/>
            <person name="Pohl T."/>
            <person name="Merkel B.J."/>
            <person name="Hornburger P."/>
            <person name="Mueller R.-W."/>
            <person name="Bruemmer F."/>
            <person name="Labrenz M."/>
            <person name="Spormann A.M."/>
            <person name="Op den Camp H."/>
            <person name="Overmann J."/>
            <person name="Amann R."/>
            <person name="Jetten M.S.M."/>
            <person name="Mascher T."/>
            <person name="Medema M.H."/>
            <person name="Devos D.P."/>
            <person name="Kaster A.-K."/>
            <person name="Ovreas L."/>
            <person name="Rohde M."/>
            <person name="Galperin M.Y."/>
            <person name="Jogler C."/>
        </authorList>
    </citation>
    <scope>NUCLEOTIDE SEQUENCE [LARGE SCALE GENOMIC DNA]</scope>
    <source>
        <strain evidence="6 7">Poly30</strain>
    </source>
</reference>
<name>A0A518EVD5_9BACT</name>
<dbReference type="InterPro" id="IPR009056">
    <property type="entry name" value="Cyt_c-like_dom"/>
</dbReference>
<evidence type="ECO:0000259" key="5">
    <source>
        <dbReference type="PROSITE" id="PS51007"/>
    </source>
</evidence>
<protein>
    <recommendedName>
        <fullName evidence="5">Cytochrome c domain-containing protein</fullName>
    </recommendedName>
</protein>
<dbReference type="AlphaFoldDB" id="A0A518EVD5"/>
<dbReference type="Gene3D" id="1.10.760.10">
    <property type="entry name" value="Cytochrome c-like domain"/>
    <property type="match status" value="1"/>
</dbReference>
<feature type="domain" description="Cytochrome c" evidence="5">
    <location>
        <begin position="24"/>
        <end position="124"/>
    </location>
</feature>
<evidence type="ECO:0000256" key="4">
    <source>
        <dbReference type="PROSITE-ProRule" id="PRU00433"/>
    </source>
</evidence>
<dbReference type="GO" id="GO:0020037">
    <property type="term" value="F:heme binding"/>
    <property type="evidence" value="ECO:0007669"/>
    <property type="project" value="InterPro"/>
</dbReference>
<dbReference type="EMBL" id="CP036434">
    <property type="protein sequence ID" value="QDV08018.1"/>
    <property type="molecule type" value="Genomic_DNA"/>
</dbReference>
<evidence type="ECO:0000256" key="2">
    <source>
        <dbReference type="ARBA" id="ARBA00022723"/>
    </source>
</evidence>
<dbReference type="Pfam" id="PF13442">
    <property type="entry name" value="Cytochrome_CBB3"/>
    <property type="match status" value="1"/>
</dbReference>
<proteinExistence type="predicted"/>
<keyword evidence="2 4" id="KW-0479">Metal-binding</keyword>
<organism evidence="6 7">
    <name type="scientific">Saltatorellus ferox</name>
    <dbReference type="NCBI Taxonomy" id="2528018"/>
    <lineage>
        <taxon>Bacteria</taxon>
        <taxon>Pseudomonadati</taxon>
        <taxon>Planctomycetota</taxon>
        <taxon>Planctomycetia</taxon>
        <taxon>Planctomycetia incertae sedis</taxon>
        <taxon>Saltatorellus</taxon>
    </lineage>
</organism>
<evidence type="ECO:0000313" key="6">
    <source>
        <dbReference type="EMBL" id="QDV08018.1"/>
    </source>
</evidence>
<dbReference type="PROSITE" id="PS51007">
    <property type="entry name" value="CYTC"/>
    <property type="match status" value="1"/>
</dbReference>
<keyword evidence="3 4" id="KW-0408">Iron</keyword>
<accession>A0A518EVD5</accession>
<dbReference type="GO" id="GO:0046872">
    <property type="term" value="F:metal ion binding"/>
    <property type="evidence" value="ECO:0007669"/>
    <property type="project" value="UniProtKB-KW"/>
</dbReference>
<keyword evidence="1 4" id="KW-0349">Heme</keyword>
<sequence length="348" mass="36552">MAATIGVTALSVGMLWIIPEPERASNPDGLPVVASTPQRARPTLTLYKELCSLCHGETGAGDGPTELERPARSFVAGGYAYGNTLSSVMRTLEFGIPGTAMPAFGETLSLQERTALASHVLGLGPKPRTVSPSAGEIVADARPTVLQGQMADPSTDTMEPRSLLIGFPDGTSVQYRTQDLAVVALYSGSGEDAFANRTDWRGQGGSPVRPLGSSAWSLEGSQEAPGAAVALYGSKEGRPYGRRLRSTRIQPTSVTLGFDLLDEAGSIVSRGTETVRVLENGSLARSVEIDADAPRVRALDAAGPEVSSTASAVAHRVHDGVLLVDPRDGAARHLIYADRWDSSMVSLQ</sequence>
<evidence type="ECO:0000256" key="1">
    <source>
        <dbReference type="ARBA" id="ARBA00022617"/>
    </source>
</evidence>
<dbReference type="InterPro" id="IPR036909">
    <property type="entry name" value="Cyt_c-like_dom_sf"/>
</dbReference>
<evidence type="ECO:0000313" key="7">
    <source>
        <dbReference type="Proteomes" id="UP000320390"/>
    </source>
</evidence>
<evidence type="ECO:0000256" key="3">
    <source>
        <dbReference type="ARBA" id="ARBA00023004"/>
    </source>
</evidence>
<dbReference type="GO" id="GO:0009055">
    <property type="term" value="F:electron transfer activity"/>
    <property type="evidence" value="ECO:0007669"/>
    <property type="project" value="InterPro"/>
</dbReference>
<keyword evidence="7" id="KW-1185">Reference proteome</keyword>
<dbReference type="SUPFAM" id="SSF46626">
    <property type="entry name" value="Cytochrome c"/>
    <property type="match status" value="1"/>
</dbReference>